<evidence type="ECO:0000313" key="2">
    <source>
        <dbReference type="Proteomes" id="UP000198660"/>
    </source>
</evidence>
<name>A0A1I6UQ67_9BACL</name>
<reference evidence="2" key="1">
    <citation type="submission" date="2016-10" db="EMBL/GenBank/DDBJ databases">
        <authorList>
            <person name="Varghese N."/>
            <person name="Submissions S."/>
        </authorList>
    </citation>
    <scope>NUCLEOTIDE SEQUENCE [LARGE SCALE GENOMIC DNA]</scope>
    <source>
        <strain evidence="2">DSM 45789</strain>
    </source>
</reference>
<proteinExistence type="predicted"/>
<evidence type="ECO:0008006" key="3">
    <source>
        <dbReference type="Google" id="ProtNLM"/>
    </source>
</evidence>
<organism evidence="1 2">
    <name type="scientific">Marininema halotolerans</name>
    <dbReference type="NCBI Taxonomy" id="1155944"/>
    <lineage>
        <taxon>Bacteria</taxon>
        <taxon>Bacillati</taxon>
        <taxon>Bacillota</taxon>
        <taxon>Bacilli</taxon>
        <taxon>Bacillales</taxon>
        <taxon>Thermoactinomycetaceae</taxon>
        <taxon>Marininema</taxon>
    </lineage>
</organism>
<dbReference type="Gene3D" id="3.30.1330.70">
    <property type="entry name" value="Holliday junction resolvase RusA"/>
    <property type="match status" value="1"/>
</dbReference>
<dbReference type="GO" id="GO:0006310">
    <property type="term" value="P:DNA recombination"/>
    <property type="evidence" value="ECO:0007669"/>
    <property type="project" value="InterPro"/>
</dbReference>
<accession>A0A1I6UQ67</accession>
<dbReference type="SUPFAM" id="SSF103084">
    <property type="entry name" value="Holliday junction resolvase RusA"/>
    <property type="match status" value="1"/>
</dbReference>
<protein>
    <recommendedName>
        <fullName evidence="3">Holliday junction resolvase RusA (Prophage-encoded endonuclease)</fullName>
    </recommendedName>
</protein>
<dbReference type="RefSeq" id="WP_140413650.1">
    <property type="nucleotide sequence ID" value="NZ_FPAA01000019.1"/>
</dbReference>
<dbReference type="OrthoDB" id="2375410at2"/>
<sequence>MGTRAERTVGVLRRDGGYRAEWSQGRGIMRSAGVIRLAEEDGAKEKGGGEVIRIEVPGIPPSLNQLRNTHHYEWNRLKKEWAGVVSTVARPARPPTPFRRAIVTLIYHFRDRRRRDPDNYSGKFIMDPLVELGFLVDDSFDHIELRHRQGEVDRKNPRVVIMIEEVV</sequence>
<dbReference type="InterPro" id="IPR036614">
    <property type="entry name" value="RusA-like_sf"/>
</dbReference>
<dbReference type="EMBL" id="FPAA01000019">
    <property type="protein sequence ID" value="SFT03622.1"/>
    <property type="molecule type" value="Genomic_DNA"/>
</dbReference>
<keyword evidence="2" id="KW-1185">Reference proteome</keyword>
<gene>
    <name evidence="1" type="ORF">SAMN05444972_1194</name>
</gene>
<dbReference type="GO" id="GO:0006281">
    <property type="term" value="P:DNA repair"/>
    <property type="evidence" value="ECO:0007669"/>
    <property type="project" value="InterPro"/>
</dbReference>
<dbReference type="GO" id="GO:0000287">
    <property type="term" value="F:magnesium ion binding"/>
    <property type="evidence" value="ECO:0007669"/>
    <property type="project" value="InterPro"/>
</dbReference>
<dbReference type="Proteomes" id="UP000198660">
    <property type="component" value="Unassembled WGS sequence"/>
</dbReference>
<dbReference type="AlphaFoldDB" id="A0A1I6UQ67"/>
<evidence type="ECO:0000313" key="1">
    <source>
        <dbReference type="EMBL" id="SFT03622.1"/>
    </source>
</evidence>